<dbReference type="SUPFAM" id="SSF50998">
    <property type="entry name" value="Quinoprotein alcohol dehydrogenase-like"/>
    <property type="match status" value="1"/>
</dbReference>
<name>A0ABV8M053_9ACTN</name>
<dbReference type="InterPro" id="IPR011048">
    <property type="entry name" value="Haem_d1_sf"/>
</dbReference>
<evidence type="ECO:0000313" key="2">
    <source>
        <dbReference type="Proteomes" id="UP001595816"/>
    </source>
</evidence>
<organism evidence="1 2">
    <name type="scientific">Hamadaea flava</name>
    <dbReference type="NCBI Taxonomy" id="1742688"/>
    <lineage>
        <taxon>Bacteria</taxon>
        <taxon>Bacillati</taxon>
        <taxon>Actinomycetota</taxon>
        <taxon>Actinomycetes</taxon>
        <taxon>Micromonosporales</taxon>
        <taxon>Micromonosporaceae</taxon>
        <taxon>Hamadaea</taxon>
    </lineage>
</organism>
<evidence type="ECO:0000313" key="1">
    <source>
        <dbReference type="EMBL" id="MFC4136123.1"/>
    </source>
</evidence>
<dbReference type="SUPFAM" id="SSF51004">
    <property type="entry name" value="C-terminal (heme d1) domain of cytochrome cd1-nitrite reductase"/>
    <property type="match status" value="1"/>
</dbReference>
<dbReference type="InterPro" id="IPR015943">
    <property type="entry name" value="WD40/YVTN_repeat-like_dom_sf"/>
</dbReference>
<protein>
    <recommendedName>
        <fullName evidence="3">Pyrroloquinoline-quinone binding quinoprotein</fullName>
    </recommendedName>
</protein>
<reference evidence="2" key="1">
    <citation type="journal article" date="2019" name="Int. J. Syst. Evol. Microbiol.">
        <title>The Global Catalogue of Microorganisms (GCM) 10K type strain sequencing project: providing services to taxonomists for standard genome sequencing and annotation.</title>
        <authorList>
            <consortium name="The Broad Institute Genomics Platform"/>
            <consortium name="The Broad Institute Genome Sequencing Center for Infectious Disease"/>
            <person name="Wu L."/>
            <person name="Ma J."/>
        </authorList>
    </citation>
    <scope>NUCLEOTIDE SEQUENCE [LARGE SCALE GENOMIC DNA]</scope>
    <source>
        <strain evidence="2">CGMCC 4.7289</strain>
    </source>
</reference>
<dbReference type="RefSeq" id="WP_382191628.1">
    <property type="nucleotide sequence ID" value="NZ_JBHSAY010000029.1"/>
</dbReference>
<dbReference type="InterPro" id="IPR011047">
    <property type="entry name" value="Quinoprotein_ADH-like_sf"/>
</dbReference>
<accession>A0ABV8M053</accession>
<proteinExistence type="predicted"/>
<comment type="caution">
    <text evidence="1">The sequence shown here is derived from an EMBL/GenBank/DDBJ whole genome shotgun (WGS) entry which is preliminary data.</text>
</comment>
<keyword evidence="2" id="KW-1185">Reference proteome</keyword>
<dbReference type="EMBL" id="JBHSAY010000029">
    <property type="protein sequence ID" value="MFC4136123.1"/>
    <property type="molecule type" value="Genomic_DNA"/>
</dbReference>
<gene>
    <name evidence="1" type="ORF">ACFOZ4_36415</name>
</gene>
<sequence>MLAAVPPNGPSTGRVVLPALTRGEFYSLIGDGYATRHSIHDDDVGVLDLHNGRELWRRDPGIGHLQSQRIVDGVLIMSATGYTDATKKVLRSGTDQTFAVDLRSGGELWRRKGAVLANTAGAIVPIWCSGCPDDSVGVDARTGREIWRSPWLKASNYFDGTAQWSTDRDGTVRAVDLTTGNARLVGTLPKDYWIIGGSTRYILAVPPSPPRSGPLEYPGVGVFDIHGLRQIAYLNVTNSASYPPDLWPCGDLICQRGGVDMVDMKVYDLQGQLRYITAQFLLHTVIDRDGQQLILGEQHRSGVVATGVPTDTNQILEATTGRVLADIGAWRLVRVDADRIWVALFASRRTAKLLVSSQERAQEETIFGYIDLRPGVRLAVTTLRPLGGAYEDCDFDFGWLLCGNDVAHTRSVAIHVGDDFE</sequence>
<dbReference type="Proteomes" id="UP001595816">
    <property type="component" value="Unassembled WGS sequence"/>
</dbReference>
<evidence type="ECO:0008006" key="3">
    <source>
        <dbReference type="Google" id="ProtNLM"/>
    </source>
</evidence>
<dbReference type="Gene3D" id="2.130.10.10">
    <property type="entry name" value="YVTN repeat-like/Quinoprotein amine dehydrogenase"/>
    <property type="match status" value="1"/>
</dbReference>